<dbReference type="AlphaFoldDB" id="A0A7W5H8E3"/>
<name>A0A7W5H8E3_9BACT</name>
<keyword evidence="1" id="KW-0449">Lipoprotein</keyword>
<keyword evidence="2" id="KW-1185">Reference proteome</keyword>
<dbReference type="EMBL" id="JACHXU010000019">
    <property type="protein sequence ID" value="MBB3208911.1"/>
    <property type="molecule type" value="Genomic_DNA"/>
</dbReference>
<accession>A0A7W5H8E3</accession>
<organism evidence="1 2">
    <name type="scientific">Aporhodopirellula rubra</name>
    <dbReference type="NCBI Taxonomy" id="980271"/>
    <lineage>
        <taxon>Bacteria</taxon>
        <taxon>Pseudomonadati</taxon>
        <taxon>Planctomycetota</taxon>
        <taxon>Planctomycetia</taxon>
        <taxon>Pirellulales</taxon>
        <taxon>Pirellulaceae</taxon>
        <taxon>Aporhodopirellula</taxon>
    </lineage>
</organism>
<evidence type="ECO:0000313" key="1">
    <source>
        <dbReference type="EMBL" id="MBB3208911.1"/>
    </source>
</evidence>
<dbReference type="RefSeq" id="WP_184307146.1">
    <property type="nucleotide sequence ID" value="NZ_JACHXU010000019.1"/>
</dbReference>
<dbReference type="Proteomes" id="UP000536179">
    <property type="component" value="Unassembled WGS sequence"/>
</dbReference>
<proteinExistence type="predicted"/>
<comment type="caution">
    <text evidence="1">The sequence shown here is derived from an EMBL/GenBank/DDBJ whole genome shotgun (WGS) entry which is preliminary data.</text>
</comment>
<gene>
    <name evidence="1" type="ORF">FHS27_004745</name>
</gene>
<sequence>MRTQTQQRLLDAATVDGAIVRQITPNDVVSIREIPKDIVAGIDVEEISQRFVETLDGAGGDMTLKIQQTTEALLIDMTVTVEPNARRR</sequence>
<protein>
    <submittedName>
        <fullName evidence="1">PBP1b-binding outer membrane lipoprotein LpoB</fullName>
    </submittedName>
</protein>
<reference evidence="1 2" key="1">
    <citation type="submission" date="2020-08" db="EMBL/GenBank/DDBJ databases">
        <title>Genomic Encyclopedia of Type Strains, Phase III (KMG-III): the genomes of soil and plant-associated and newly described type strains.</title>
        <authorList>
            <person name="Whitman W."/>
        </authorList>
    </citation>
    <scope>NUCLEOTIDE SEQUENCE [LARGE SCALE GENOMIC DNA]</scope>
    <source>
        <strain evidence="1 2">CECT 8075</strain>
    </source>
</reference>
<evidence type="ECO:0000313" key="2">
    <source>
        <dbReference type="Proteomes" id="UP000536179"/>
    </source>
</evidence>